<dbReference type="RefSeq" id="WP_025865631.1">
    <property type="nucleotide sequence ID" value="NZ_BLAX01000001.1"/>
</dbReference>
<keyword evidence="2" id="KW-1185">Reference proteome</keyword>
<sequence>MEITELILQTMDEAGRPLKGGEIAESAGIDKKMVDKALKKLKDEGKIVSPKRCFYEPKRP</sequence>
<dbReference type="Gene3D" id="1.10.10.10">
    <property type="entry name" value="Winged helix-like DNA-binding domain superfamily/Winged helix DNA-binding domain"/>
    <property type="match status" value="1"/>
</dbReference>
<accession>A0A5M4B4I2</accession>
<dbReference type="AlphaFoldDB" id="A0A5M4B4I2"/>
<reference evidence="1 2" key="1">
    <citation type="submission" date="2019-10" db="EMBL/GenBank/DDBJ databases">
        <title>Prolixibacter strains distinguished by the presence of nitrate reductase genes were adept at nitrate-dependent anaerobic corrosion of metallic iron and carbon steel.</title>
        <authorList>
            <person name="Iino T."/>
            <person name="Shono N."/>
            <person name="Ito K."/>
            <person name="Nakamura R."/>
            <person name="Sueoka K."/>
            <person name="Harayama S."/>
            <person name="Ohkuma M."/>
        </authorList>
    </citation>
    <scope>NUCLEOTIDE SEQUENCE [LARGE SCALE GENOMIC DNA]</scope>
    <source>
        <strain evidence="1 2">JCM 13498</strain>
    </source>
</reference>
<comment type="caution">
    <text evidence="1">The sequence shown here is derived from an EMBL/GenBank/DDBJ whole genome shotgun (WGS) entry which is preliminary data.</text>
</comment>
<evidence type="ECO:0000313" key="1">
    <source>
        <dbReference type="EMBL" id="GET34753.1"/>
    </source>
</evidence>
<dbReference type="EMBL" id="BLAX01000001">
    <property type="protein sequence ID" value="GET34753.1"/>
    <property type="molecule type" value="Genomic_DNA"/>
</dbReference>
<dbReference type="InterPro" id="IPR036390">
    <property type="entry name" value="WH_DNA-bd_sf"/>
</dbReference>
<dbReference type="InterPro" id="IPR036388">
    <property type="entry name" value="WH-like_DNA-bd_sf"/>
</dbReference>
<name>A0A5M4B4I2_9BACT</name>
<proteinExistence type="predicted"/>
<dbReference type="Proteomes" id="UP000391834">
    <property type="component" value="Unassembled WGS sequence"/>
</dbReference>
<evidence type="ECO:0000313" key="2">
    <source>
        <dbReference type="Proteomes" id="UP000391834"/>
    </source>
</evidence>
<organism evidence="1 2">
    <name type="scientific">Prolixibacter bellariivorans</name>
    <dbReference type="NCBI Taxonomy" id="314319"/>
    <lineage>
        <taxon>Bacteria</taxon>
        <taxon>Pseudomonadati</taxon>
        <taxon>Bacteroidota</taxon>
        <taxon>Bacteroidia</taxon>
        <taxon>Marinilabiliales</taxon>
        <taxon>Prolixibacteraceae</taxon>
        <taxon>Prolixibacter</taxon>
    </lineage>
</organism>
<gene>
    <name evidence="1" type="ORF">PbJCM13498_36160</name>
</gene>
<protein>
    <submittedName>
        <fullName evidence="1">Transcriptional regulator</fullName>
    </submittedName>
</protein>
<dbReference type="SUPFAM" id="SSF46785">
    <property type="entry name" value="Winged helix' DNA-binding domain"/>
    <property type="match status" value="1"/>
</dbReference>